<dbReference type="GO" id="GO:0005911">
    <property type="term" value="C:cell-cell junction"/>
    <property type="evidence" value="ECO:0007669"/>
    <property type="project" value="TreeGrafter"/>
</dbReference>
<protein>
    <recommendedName>
        <fullName evidence="6">Ig-like domain-containing protein</fullName>
    </recommendedName>
</protein>
<dbReference type="PROSITE" id="PS50835">
    <property type="entry name" value="IG_LIKE"/>
    <property type="match status" value="1"/>
</dbReference>
<dbReference type="InterPro" id="IPR051275">
    <property type="entry name" value="Cell_adhesion_signaling"/>
</dbReference>
<dbReference type="InterPro" id="IPR007110">
    <property type="entry name" value="Ig-like_dom"/>
</dbReference>
<comment type="caution">
    <text evidence="7">The sequence shown here is derived from an EMBL/GenBank/DDBJ whole genome shotgun (WGS) entry which is preliminary data.</text>
</comment>
<sequence>MLELYKRLYQAFYFLSSSTSKTQELQLSVEPDQVMIDRNQSILLRCLLPGPPNAIDSVYVIWRFRHSTRPPPPANWAFMHQQDDLVRCPDPPKKCEFVNQYATALFRSELAKVNSAPQLNDADRRLIGLRQLHTLYIQHVSREFDGIFQCYVLINVEAIEERVSLQVLSPPKKSVIIQSLANTAEDQRIQLSNSSLLNIQYSESESFDVVESKPHSLYCLVSEANPKPIVTWFIYRHANKDKYKLLSYIPEGYIPSTWQPFGEFVDIQQTTALSHLDNGAFLECHAANSAGQVTSKPVKLTVSYPPDVRVLPQVIANEGEQLEVACSVDANPPVDHIYWTYSPRNSDKDEGGSNEQRIFEGAILLIENVGRQHQGLYSCYAKSSQVLPKLFTRNEYRNNQSLISWWQSKTDRPATVKLSVRCR</sequence>
<evidence type="ECO:0000256" key="5">
    <source>
        <dbReference type="ARBA" id="ARBA00023319"/>
    </source>
</evidence>
<dbReference type="GO" id="GO:0050839">
    <property type="term" value="F:cell adhesion molecule binding"/>
    <property type="evidence" value="ECO:0007669"/>
    <property type="project" value="TreeGrafter"/>
</dbReference>
<dbReference type="GO" id="GO:0005886">
    <property type="term" value="C:plasma membrane"/>
    <property type="evidence" value="ECO:0007669"/>
    <property type="project" value="TreeGrafter"/>
</dbReference>
<dbReference type="PANTHER" id="PTHR11640">
    <property type="entry name" value="NEPHRIN"/>
    <property type="match status" value="1"/>
</dbReference>
<dbReference type="PANTHER" id="PTHR11640:SF31">
    <property type="entry name" value="IRREGULAR CHIASM C-ROUGHEST PROTEIN-RELATED"/>
    <property type="match status" value="1"/>
</dbReference>
<accession>A0A5J4NNM3</accession>
<evidence type="ECO:0000259" key="6">
    <source>
        <dbReference type="PROSITE" id="PS50835"/>
    </source>
</evidence>
<dbReference type="Proteomes" id="UP000324629">
    <property type="component" value="Unassembled WGS sequence"/>
</dbReference>
<name>A0A5J4NNM3_9TREM</name>
<dbReference type="Pfam" id="PF13927">
    <property type="entry name" value="Ig_3"/>
    <property type="match status" value="1"/>
</dbReference>
<keyword evidence="2" id="KW-0472">Membrane</keyword>
<dbReference type="SUPFAM" id="SSF48726">
    <property type="entry name" value="Immunoglobulin"/>
    <property type="match status" value="3"/>
</dbReference>
<dbReference type="EMBL" id="QNGE01001671">
    <property type="protein sequence ID" value="KAA3677084.1"/>
    <property type="molecule type" value="Genomic_DNA"/>
</dbReference>
<evidence type="ECO:0000256" key="1">
    <source>
        <dbReference type="ARBA" id="ARBA00004479"/>
    </source>
</evidence>
<dbReference type="InterPro" id="IPR003599">
    <property type="entry name" value="Ig_sub"/>
</dbReference>
<dbReference type="InterPro" id="IPR036179">
    <property type="entry name" value="Ig-like_dom_sf"/>
</dbReference>
<evidence type="ECO:0000313" key="8">
    <source>
        <dbReference type="Proteomes" id="UP000324629"/>
    </source>
</evidence>
<dbReference type="SMART" id="SM00409">
    <property type="entry name" value="IG"/>
    <property type="match status" value="3"/>
</dbReference>
<keyword evidence="8" id="KW-1185">Reference proteome</keyword>
<evidence type="ECO:0000313" key="7">
    <source>
        <dbReference type="EMBL" id="KAA3677084.1"/>
    </source>
</evidence>
<proteinExistence type="predicted"/>
<dbReference type="Gene3D" id="2.60.40.10">
    <property type="entry name" value="Immunoglobulins"/>
    <property type="match status" value="2"/>
</dbReference>
<dbReference type="InterPro" id="IPR013783">
    <property type="entry name" value="Ig-like_fold"/>
</dbReference>
<keyword evidence="3" id="KW-1015">Disulfide bond</keyword>
<keyword evidence="5" id="KW-0393">Immunoglobulin domain</keyword>
<dbReference type="GO" id="GO:0098609">
    <property type="term" value="P:cell-cell adhesion"/>
    <property type="evidence" value="ECO:0007669"/>
    <property type="project" value="TreeGrafter"/>
</dbReference>
<dbReference type="InterPro" id="IPR003598">
    <property type="entry name" value="Ig_sub2"/>
</dbReference>
<reference evidence="7 8" key="1">
    <citation type="journal article" date="2019" name="Gigascience">
        <title>Whole-genome sequence of the oriental lung fluke Paragonimus westermani.</title>
        <authorList>
            <person name="Oey H."/>
            <person name="Zakrzewski M."/>
            <person name="Narain K."/>
            <person name="Devi K.R."/>
            <person name="Agatsuma T."/>
            <person name="Nawaratna S."/>
            <person name="Gobert G.N."/>
            <person name="Jones M.K."/>
            <person name="Ragan M.A."/>
            <person name="McManus D.P."/>
            <person name="Krause L."/>
        </authorList>
    </citation>
    <scope>NUCLEOTIDE SEQUENCE [LARGE SCALE GENOMIC DNA]</scope>
    <source>
        <strain evidence="7 8">IND2009</strain>
    </source>
</reference>
<feature type="domain" description="Ig-like" evidence="6">
    <location>
        <begin position="306"/>
        <end position="404"/>
    </location>
</feature>
<evidence type="ECO:0000256" key="2">
    <source>
        <dbReference type="ARBA" id="ARBA00023136"/>
    </source>
</evidence>
<dbReference type="AlphaFoldDB" id="A0A5J4NNM3"/>
<gene>
    <name evidence="7" type="ORF">DEA37_0005341</name>
</gene>
<comment type="subcellular location">
    <subcellularLocation>
        <location evidence="1">Membrane</location>
        <topology evidence="1">Single-pass type I membrane protein</topology>
    </subcellularLocation>
</comment>
<dbReference type="SMART" id="SM00408">
    <property type="entry name" value="IGc2"/>
    <property type="match status" value="1"/>
</dbReference>
<evidence type="ECO:0000256" key="3">
    <source>
        <dbReference type="ARBA" id="ARBA00023157"/>
    </source>
</evidence>
<organism evidence="7 8">
    <name type="scientific">Paragonimus westermani</name>
    <dbReference type="NCBI Taxonomy" id="34504"/>
    <lineage>
        <taxon>Eukaryota</taxon>
        <taxon>Metazoa</taxon>
        <taxon>Spiralia</taxon>
        <taxon>Lophotrochozoa</taxon>
        <taxon>Platyhelminthes</taxon>
        <taxon>Trematoda</taxon>
        <taxon>Digenea</taxon>
        <taxon>Plagiorchiida</taxon>
        <taxon>Troglotremata</taxon>
        <taxon>Troglotrematidae</taxon>
        <taxon>Paragonimus</taxon>
    </lineage>
</organism>
<keyword evidence="4" id="KW-0325">Glycoprotein</keyword>
<evidence type="ECO:0000256" key="4">
    <source>
        <dbReference type="ARBA" id="ARBA00023180"/>
    </source>
</evidence>